<dbReference type="PANTHER" id="PTHR47813:SF2">
    <property type="entry name" value="UBIQUITIN-LIKE SUPERFAMILY PROTEIN"/>
    <property type="match status" value="1"/>
</dbReference>
<protein>
    <recommendedName>
        <fullName evidence="1">Rad60/SUMO-like domain-containing protein</fullName>
    </recommendedName>
</protein>
<dbReference type="CDD" id="cd01763">
    <property type="entry name" value="Ubl_SUMO_like"/>
    <property type="match status" value="1"/>
</dbReference>
<feature type="domain" description="Rad60/SUMO-like" evidence="1">
    <location>
        <begin position="153"/>
        <end position="220"/>
    </location>
</feature>
<dbReference type="Proteomes" id="UP000467840">
    <property type="component" value="Chromosome 6"/>
</dbReference>
<evidence type="ECO:0000313" key="3">
    <source>
        <dbReference type="Proteomes" id="UP000467840"/>
    </source>
</evidence>
<name>A0A6A6MXH8_HEVBR</name>
<evidence type="ECO:0000259" key="1">
    <source>
        <dbReference type="Pfam" id="PF11976"/>
    </source>
</evidence>
<accession>A0A6A6MXH8</accession>
<evidence type="ECO:0000313" key="2">
    <source>
        <dbReference type="EMBL" id="KAF2317817.1"/>
    </source>
</evidence>
<dbReference type="AlphaFoldDB" id="A0A6A6MXH8"/>
<comment type="caution">
    <text evidence="2">The sequence shown here is derived from an EMBL/GenBank/DDBJ whole genome shotgun (WGS) entry which is preliminary data.</text>
</comment>
<dbReference type="InterPro" id="IPR022617">
    <property type="entry name" value="Rad60/SUMO-like_dom"/>
</dbReference>
<dbReference type="PANTHER" id="PTHR47813">
    <property type="entry name" value="UBIQUITIN-LIKE SUPERFAMILY PROTEIN"/>
    <property type="match status" value="1"/>
</dbReference>
<dbReference type="EMBL" id="JAAGAX010000004">
    <property type="protein sequence ID" value="KAF2317817.1"/>
    <property type="molecule type" value="Genomic_DNA"/>
</dbReference>
<dbReference type="SUPFAM" id="SSF54236">
    <property type="entry name" value="Ubiquitin-like"/>
    <property type="match status" value="1"/>
</dbReference>
<sequence>MDDSMEELEPLFDYRRVQPLNIVCLDDDGSDGSPVPCPKRSKIIQNPKSVVEEVDNDDLEVVRVNCEDKDEEDWLPPPPKACCDFRNQLVEDSTIKELRLKKQELESLAKSGVDVLRAVEESLKRELSSSLKAALNAVAEQPLKPPCGRAKIVISVQDKDGLKQFRMYKDDKFERLFNMYMDKAKLNNIQSIVFSFDGDKVSPTATPDSLGMEDEDIIEVHAVQIRSASRFFVDYSAKSNLMLPCGS</sequence>
<dbReference type="InterPro" id="IPR029071">
    <property type="entry name" value="Ubiquitin-like_domsf"/>
</dbReference>
<keyword evidence="3" id="KW-1185">Reference proteome</keyword>
<organism evidence="2 3">
    <name type="scientific">Hevea brasiliensis</name>
    <name type="common">Para rubber tree</name>
    <name type="synonym">Siphonia brasiliensis</name>
    <dbReference type="NCBI Taxonomy" id="3981"/>
    <lineage>
        <taxon>Eukaryota</taxon>
        <taxon>Viridiplantae</taxon>
        <taxon>Streptophyta</taxon>
        <taxon>Embryophyta</taxon>
        <taxon>Tracheophyta</taxon>
        <taxon>Spermatophyta</taxon>
        <taxon>Magnoliopsida</taxon>
        <taxon>eudicotyledons</taxon>
        <taxon>Gunneridae</taxon>
        <taxon>Pentapetalae</taxon>
        <taxon>rosids</taxon>
        <taxon>fabids</taxon>
        <taxon>Malpighiales</taxon>
        <taxon>Euphorbiaceae</taxon>
        <taxon>Crotonoideae</taxon>
        <taxon>Micrandreae</taxon>
        <taxon>Hevea</taxon>
    </lineage>
</organism>
<gene>
    <name evidence="2" type="ORF">GH714_041132</name>
</gene>
<reference evidence="2 3" key="1">
    <citation type="journal article" date="2020" name="Mol. Plant">
        <title>The Chromosome-Based Rubber Tree Genome Provides New Insights into Spurge Genome Evolution and Rubber Biosynthesis.</title>
        <authorList>
            <person name="Liu J."/>
            <person name="Shi C."/>
            <person name="Shi C.C."/>
            <person name="Li W."/>
            <person name="Zhang Q.J."/>
            <person name="Zhang Y."/>
            <person name="Li K."/>
            <person name="Lu H.F."/>
            <person name="Shi C."/>
            <person name="Zhu S.T."/>
            <person name="Xiao Z.Y."/>
            <person name="Nan H."/>
            <person name="Yue Y."/>
            <person name="Zhu X.G."/>
            <person name="Wu Y."/>
            <person name="Hong X.N."/>
            <person name="Fan G.Y."/>
            <person name="Tong Y."/>
            <person name="Zhang D."/>
            <person name="Mao C.L."/>
            <person name="Liu Y.L."/>
            <person name="Hao S.J."/>
            <person name="Liu W.Q."/>
            <person name="Lv M.Q."/>
            <person name="Zhang H.B."/>
            <person name="Liu Y."/>
            <person name="Hu-Tang G.R."/>
            <person name="Wang J.P."/>
            <person name="Wang J.H."/>
            <person name="Sun Y.H."/>
            <person name="Ni S.B."/>
            <person name="Chen W.B."/>
            <person name="Zhang X.C."/>
            <person name="Jiao Y.N."/>
            <person name="Eichler E.E."/>
            <person name="Li G.H."/>
            <person name="Liu X."/>
            <person name="Gao L.Z."/>
        </authorList>
    </citation>
    <scope>NUCLEOTIDE SEQUENCE [LARGE SCALE GENOMIC DNA]</scope>
    <source>
        <strain evidence="3">cv. GT1</strain>
        <tissue evidence="2">Leaf</tissue>
    </source>
</reference>
<proteinExistence type="predicted"/>
<dbReference type="Pfam" id="PF11976">
    <property type="entry name" value="Rad60-SLD"/>
    <property type="match status" value="1"/>
</dbReference>
<dbReference type="Gene3D" id="3.10.20.90">
    <property type="entry name" value="Phosphatidylinositol 3-kinase Catalytic Subunit, Chain A, domain 1"/>
    <property type="match status" value="1"/>
</dbReference>